<dbReference type="EMBL" id="RSCK01000115">
    <property type="protein sequence ID" value="RUT02005.1"/>
    <property type="molecule type" value="Genomic_DNA"/>
</dbReference>
<sequence length="211" mass="23920">MQKPTTKFEYIAAPINANGEDLLSLANVTKAKILQEYGSQISPLNLVAITDGARAIRHRLLTIFGLEVTVILDWYHMSKKLRALMSMIATNKLEKTKHLKFLFSQLWHGSTAIALEYLKHQVQARNLDKWQELIGYLEKHQPEIINYKRRSSAGKTIGSGRVEKGVDLTVGQRQKNKGMSWRPLGSRALSLLKVAELNGQWQQLWFPAQAA</sequence>
<dbReference type="Proteomes" id="UP000282574">
    <property type="component" value="Unassembled WGS sequence"/>
</dbReference>
<comment type="caution">
    <text evidence="1">The sequence shown here is derived from an EMBL/GenBank/DDBJ whole genome shotgun (WGS) entry which is preliminary data.</text>
</comment>
<evidence type="ECO:0000313" key="2">
    <source>
        <dbReference type="Proteomes" id="UP000282574"/>
    </source>
</evidence>
<accession>A0AB37UAI7</accession>
<keyword evidence="2" id="KW-1185">Reference proteome</keyword>
<reference evidence="1 2" key="1">
    <citation type="journal article" date="2019" name="Genome Biol. Evol.">
        <title>Day and night: Metabolic profiles and evolutionary relationships of six axenic non-marine cyanobacteria.</title>
        <authorList>
            <person name="Will S.E."/>
            <person name="Henke P."/>
            <person name="Boedeker C."/>
            <person name="Huang S."/>
            <person name="Brinkmann H."/>
            <person name="Rohde M."/>
            <person name="Jarek M."/>
            <person name="Friedl T."/>
            <person name="Seufert S."/>
            <person name="Schumacher M."/>
            <person name="Overmann J."/>
            <person name="Neumann-Schaal M."/>
            <person name="Petersen J."/>
        </authorList>
    </citation>
    <scope>NUCLEOTIDE SEQUENCE [LARGE SCALE GENOMIC DNA]</scope>
    <source>
        <strain evidence="1 2">SAG 39.79</strain>
    </source>
</reference>
<proteinExistence type="predicted"/>
<evidence type="ECO:0008006" key="3">
    <source>
        <dbReference type="Google" id="ProtNLM"/>
    </source>
</evidence>
<dbReference type="RefSeq" id="WP_106169239.1">
    <property type="nucleotide sequence ID" value="NZ_JAVKZF010000009.1"/>
</dbReference>
<evidence type="ECO:0000313" key="1">
    <source>
        <dbReference type="EMBL" id="RUT02005.1"/>
    </source>
</evidence>
<gene>
    <name evidence="1" type="ORF">DSM107010_63830</name>
</gene>
<organism evidence="1 2">
    <name type="scientific">Chroococcidiopsis cubana SAG 39.79</name>
    <dbReference type="NCBI Taxonomy" id="388085"/>
    <lineage>
        <taxon>Bacteria</taxon>
        <taxon>Bacillati</taxon>
        <taxon>Cyanobacteriota</taxon>
        <taxon>Cyanophyceae</taxon>
        <taxon>Chroococcidiopsidales</taxon>
        <taxon>Chroococcidiopsidaceae</taxon>
        <taxon>Chroococcidiopsis</taxon>
    </lineage>
</organism>
<protein>
    <recommendedName>
        <fullName evidence="3">Transposase IS204/IS1001/IS1096/IS1165 DDE domain-containing protein</fullName>
    </recommendedName>
</protein>
<name>A0AB37UAI7_9CYAN</name>
<dbReference type="AlphaFoldDB" id="A0AB37UAI7"/>